<comment type="caution">
    <text evidence="1">The sequence shown here is derived from an EMBL/GenBank/DDBJ whole genome shotgun (WGS) entry which is preliminary data.</text>
</comment>
<accession>A0AAW0FCV2</accession>
<name>A0AAW0FCV2_9APHY</name>
<evidence type="ECO:0000313" key="1">
    <source>
        <dbReference type="EMBL" id="KAK7678416.1"/>
    </source>
</evidence>
<sequence>MSTSLSAIKGTYIWSEYTKADCSFDLTNKIVTSAPSDLTPMSIRHIPANDVAPNAPLFSREIKAIQCF</sequence>
<gene>
    <name evidence="1" type="ORF">QCA50_018476</name>
</gene>
<dbReference type="AlphaFoldDB" id="A0AAW0FCV2"/>
<evidence type="ECO:0000313" key="2">
    <source>
        <dbReference type="Proteomes" id="UP001385951"/>
    </source>
</evidence>
<keyword evidence="2" id="KW-1185">Reference proteome</keyword>
<dbReference type="EMBL" id="JASBNA010000071">
    <property type="protein sequence ID" value="KAK7678416.1"/>
    <property type="molecule type" value="Genomic_DNA"/>
</dbReference>
<protein>
    <submittedName>
        <fullName evidence="1">Uncharacterized protein</fullName>
    </submittedName>
</protein>
<proteinExistence type="predicted"/>
<dbReference type="Proteomes" id="UP001385951">
    <property type="component" value="Unassembled WGS sequence"/>
</dbReference>
<reference evidence="1 2" key="1">
    <citation type="submission" date="2022-09" db="EMBL/GenBank/DDBJ databases">
        <authorList>
            <person name="Palmer J.M."/>
        </authorList>
    </citation>
    <scope>NUCLEOTIDE SEQUENCE [LARGE SCALE GENOMIC DNA]</scope>
    <source>
        <strain evidence="1 2">DSM 7382</strain>
    </source>
</reference>
<organism evidence="1 2">
    <name type="scientific">Cerrena zonata</name>
    <dbReference type="NCBI Taxonomy" id="2478898"/>
    <lineage>
        <taxon>Eukaryota</taxon>
        <taxon>Fungi</taxon>
        <taxon>Dikarya</taxon>
        <taxon>Basidiomycota</taxon>
        <taxon>Agaricomycotina</taxon>
        <taxon>Agaricomycetes</taxon>
        <taxon>Polyporales</taxon>
        <taxon>Cerrenaceae</taxon>
        <taxon>Cerrena</taxon>
    </lineage>
</organism>